<dbReference type="GO" id="GO:0030246">
    <property type="term" value="F:carbohydrate binding"/>
    <property type="evidence" value="ECO:0007669"/>
    <property type="project" value="InterPro"/>
</dbReference>
<dbReference type="PANTHER" id="PTHR44329:SF214">
    <property type="entry name" value="PROTEIN KINASE DOMAIN-CONTAINING PROTEIN"/>
    <property type="match status" value="1"/>
</dbReference>
<dbReference type="GO" id="GO:0002682">
    <property type="term" value="P:regulation of immune system process"/>
    <property type="evidence" value="ECO:0007669"/>
    <property type="project" value="InterPro"/>
</dbReference>
<dbReference type="InterPro" id="IPR036344">
    <property type="entry name" value="FIP_sf"/>
</dbReference>
<dbReference type="InterPro" id="IPR059179">
    <property type="entry name" value="MLKL-like_MCAfunc"/>
</dbReference>
<dbReference type="InterPro" id="IPR008271">
    <property type="entry name" value="Ser/Thr_kinase_AS"/>
</dbReference>
<dbReference type="Gene3D" id="1.20.930.20">
    <property type="entry name" value="Adaptor protein Cbl, N-terminal domain"/>
    <property type="match status" value="1"/>
</dbReference>
<sequence>MAELITVAGVAITVPMVLSASWTVLKAAYGLYGNVDMRRKQIGLLLDRCRDIIEKLSQRAKDNPNTLSSSLQEHVADLQRACEEVYTIVEKLKRKGFFWCLVNQEKIDLQVADAERRVTFTFDVFNFDTQLDRDKLDQEMKQARQSDQNQLMSKLDDLSRNDERILNALQDQGGAQRRVEELLVAVYKCIQGRESDASPKTNFLRSANNALQRRSGKFSQSLQIISEEWMVTSLEVDFDTTDAIGQGSFGRVYTGQWNAVLVAVKQMYHDDARTLLDDDRKKCKLYTISNSAQAMYKEVKLWTSFHHPNILRLYGACLEASLPFLIMQYCPLGNLLNYLKSNPNANRIDLSYDIVAGMSYLHNTRNVVHADLKGLNVLVDDHKALVADFGLSQTIDGVRSRSGSTSRAGPRGTLRWMAPECHDGEAPTRASDIYSLGITIWECFSEEVPFAKYNERVLPRFVVDKQERPSRPMRMEEDAVWTVVKRCWEAEPATRPTIDRVQNSLLRLTTRLGPLGRRNMRTAWDPHSVTAALRTRPVEGVNAASEPVIKRSASSRLQQTWAQSLHLAEPTWKRGNPSIYIDELTIPLLPSDKQYQYRVVKGDTDLGIKETYPREIGGSQRINLLEYNEGYGIQDTVPIKVYAVDPEEEEGNRETLVASWSKSKRR</sequence>
<dbReference type="SUPFAM" id="SSF101542">
    <property type="entry name" value="Fungal immunomodulatory protein, FIP"/>
    <property type="match status" value="1"/>
</dbReference>
<dbReference type="Proteomes" id="UP000053477">
    <property type="component" value="Unassembled WGS sequence"/>
</dbReference>
<evidence type="ECO:0000256" key="3">
    <source>
        <dbReference type="ARBA" id="ARBA00022840"/>
    </source>
</evidence>
<keyword evidence="6" id="KW-0808">Transferase</keyword>
<protein>
    <submittedName>
        <fullName evidence="6">Kinase-like protein</fullName>
    </submittedName>
</protein>
<dbReference type="InterPro" id="IPR051681">
    <property type="entry name" value="Ser/Thr_Kinases-Pseudokinases"/>
</dbReference>
<dbReference type="CDD" id="cd21037">
    <property type="entry name" value="MLKL_NTD"/>
    <property type="match status" value="1"/>
</dbReference>
<dbReference type="SMART" id="SM00220">
    <property type="entry name" value="S_TKc"/>
    <property type="match status" value="1"/>
</dbReference>
<dbReference type="InterPro" id="IPR000719">
    <property type="entry name" value="Prot_kinase_dom"/>
</dbReference>
<dbReference type="AlphaFoldDB" id="A0A0H2SFW9"/>
<evidence type="ECO:0000313" key="6">
    <source>
        <dbReference type="EMBL" id="KLO20748.1"/>
    </source>
</evidence>
<dbReference type="Pfam" id="PF07714">
    <property type="entry name" value="PK_Tyr_Ser-Thr"/>
    <property type="match status" value="1"/>
</dbReference>
<dbReference type="Gene3D" id="2.60.40.1790">
    <property type="entry name" value="Fungal immunomodulatory protein Fve"/>
    <property type="match status" value="1"/>
</dbReference>
<dbReference type="InterPro" id="IPR017441">
    <property type="entry name" value="Protein_kinase_ATP_BS"/>
</dbReference>
<organism evidence="6 7">
    <name type="scientific">Schizopora paradoxa</name>
    <dbReference type="NCBI Taxonomy" id="27342"/>
    <lineage>
        <taxon>Eukaryota</taxon>
        <taxon>Fungi</taxon>
        <taxon>Dikarya</taxon>
        <taxon>Basidiomycota</taxon>
        <taxon>Agaricomycotina</taxon>
        <taxon>Agaricomycetes</taxon>
        <taxon>Hymenochaetales</taxon>
        <taxon>Schizoporaceae</taxon>
        <taxon>Schizopora</taxon>
    </lineage>
</organism>
<dbReference type="PROSITE" id="PS50011">
    <property type="entry name" value="PROTEIN_KINASE_DOM"/>
    <property type="match status" value="1"/>
</dbReference>
<dbReference type="STRING" id="27342.A0A0H2SFW9"/>
<name>A0A0H2SFW9_9AGAM</name>
<evidence type="ECO:0000256" key="4">
    <source>
        <dbReference type="PROSITE-ProRule" id="PRU10141"/>
    </source>
</evidence>
<dbReference type="InterPro" id="IPR015339">
    <property type="entry name" value="Immunomodulatory_FIP-Fve_fun"/>
</dbReference>
<evidence type="ECO:0000313" key="7">
    <source>
        <dbReference type="Proteomes" id="UP000053477"/>
    </source>
</evidence>
<dbReference type="GO" id="GO:0005524">
    <property type="term" value="F:ATP binding"/>
    <property type="evidence" value="ECO:0007669"/>
    <property type="project" value="UniProtKB-UniRule"/>
</dbReference>
<evidence type="ECO:0000256" key="1">
    <source>
        <dbReference type="ARBA" id="ARBA00022527"/>
    </source>
</evidence>
<dbReference type="PRINTS" id="PR00109">
    <property type="entry name" value="TYRKINASE"/>
</dbReference>
<dbReference type="PROSITE" id="PS00108">
    <property type="entry name" value="PROTEIN_KINASE_ST"/>
    <property type="match status" value="1"/>
</dbReference>
<dbReference type="GO" id="GO:0007166">
    <property type="term" value="P:cell surface receptor signaling pathway"/>
    <property type="evidence" value="ECO:0007669"/>
    <property type="project" value="InterPro"/>
</dbReference>
<dbReference type="InterPro" id="IPR036537">
    <property type="entry name" value="Adaptor_Cbl_N_dom_sf"/>
</dbReference>
<keyword evidence="1" id="KW-0723">Serine/threonine-protein kinase</keyword>
<dbReference type="Pfam" id="PF09259">
    <property type="entry name" value="Fve"/>
    <property type="match status" value="1"/>
</dbReference>
<dbReference type="InterPro" id="IPR053742">
    <property type="entry name" value="Fungal_ImmunoLectin_sf"/>
</dbReference>
<reference evidence="6 7" key="1">
    <citation type="submission" date="2015-04" db="EMBL/GenBank/DDBJ databases">
        <title>Complete genome sequence of Schizopora paradoxa KUC8140, a cosmopolitan wood degrader in East Asia.</title>
        <authorList>
            <consortium name="DOE Joint Genome Institute"/>
            <person name="Min B."/>
            <person name="Park H."/>
            <person name="Jang Y."/>
            <person name="Kim J.-J."/>
            <person name="Kim K.H."/>
            <person name="Pangilinan J."/>
            <person name="Lipzen A."/>
            <person name="Riley R."/>
            <person name="Grigoriev I.V."/>
            <person name="Spatafora J.W."/>
            <person name="Choi I.-G."/>
        </authorList>
    </citation>
    <scope>NUCLEOTIDE SEQUENCE [LARGE SCALE GENOMIC DNA]</scope>
    <source>
        <strain evidence="6 7">KUC8140</strain>
    </source>
</reference>
<dbReference type="InterPro" id="IPR011009">
    <property type="entry name" value="Kinase-like_dom_sf"/>
</dbReference>
<dbReference type="EMBL" id="KQ085882">
    <property type="protein sequence ID" value="KLO20748.1"/>
    <property type="molecule type" value="Genomic_DNA"/>
</dbReference>
<accession>A0A0H2SFW9</accession>
<feature type="domain" description="Protein kinase" evidence="5">
    <location>
        <begin position="238"/>
        <end position="506"/>
    </location>
</feature>
<dbReference type="OrthoDB" id="10261027at2759"/>
<gene>
    <name evidence="6" type="ORF">SCHPADRAFT_884736</name>
</gene>
<proteinExistence type="predicted"/>
<dbReference type="SUPFAM" id="SSF56112">
    <property type="entry name" value="Protein kinase-like (PK-like)"/>
    <property type="match status" value="1"/>
</dbReference>
<keyword evidence="2 4" id="KW-0547">Nucleotide-binding</keyword>
<dbReference type="PROSITE" id="PS00107">
    <property type="entry name" value="PROTEIN_KINASE_ATP"/>
    <property type="match status" value="1"/>
</dbReference>
<dbReference type="GO" id="GO:0004674">
    <property type="term" value="F:protein serine/threonine kinase activity"/>
    <property type="evidence" value="ECO:0007669"/>
    <property type="project" value="UniProtKB-KW"/>
</dbReference>
<evidence type="ECO:0000259" key="5">
    <source>
        <dbReference type="PROSITE" id="PS50011"/>
    </source>
</evidence>
<feature type="binding site" evidence="4">
    <location>
        <position position="265"/>
    </location>
    <ligand>
        <name>ATP</name>
        <dbReference type="ChEBI" id="CHEBI:30616"/>
    </ligand>
</feature>
<evidence type="ECO:0000256" key="2">
    <source>
        <dbReference type="ARBA" id="ARBA00022741"/>
    </source>
</evidence>
<dbReference type="InParanoid" id="A0A0H2SFW9"/>
<dbReference type="PANTHER" id="PTHR44329">
    <property type="entry name" value="SERINE/THREONINE-PROTEIN KINASE TNNI3K-RELATED"/>
    <property type="match status" value="1"/>
</dbReference>
<dbReference type="Gene3D" id="1.10.510.10">
    <property type="entry name" value="Transferase(Phosphotransferase) domain 1"/>
    <property type="match status" value="1"/>
</dbReference>
<keyword evidence="6" id="KW-0418">Kinase</keyword>
<dbReference type="InterPro" id="IPR001245">
    <property type="entry name" value="Ser-Thr/Tyr_kinase_cat_dom"/>
</dbReference>
<keyword evidence="7" id="KW-1185">Reference proteome</keyword>
<keyword evidence="3 4" id="KW-0067">ATP-binding</keyword>